<dbReference type="InterPro" id="IPR035595">
    <property type="entry name" value="UDP_glycos_trans_CS"/>
</dbReference>
<dbReference type="InterPro" id="IPR002213">
    <property type="entry name" value="UDP_glucos_trans"/>
</dbReference>
<dbReference type="Proteomes" id="UP000708208">
    <property type="component" value="Unassembled WGS sequence"/>
</dbReference>
<gene>
    <name evidence="5" type="ORF">AFUS01_LOCUS20623</name>
</gene>
<dbReference type="Pfam" id="PF00201">
    <property type="entry name" value="UDPGT"/>
    <property type="match status" value="1"/>
</dbReference>
<dbReference type="GO" id="GO:0008194">
    <property type="term" value="F:UDP-glycosyltransferase activity"/>
    <property type="evidence" value="ECO:0007669"/>
    <property type="project" value="InterPro"/>
</dbReference>
<proteinExistence type="inferred from homology"/>
<comment type="similarity">
    <text evidence="1">Belongs to the UDP-glycosyltransferase family.</text>
</comment>
<feature type="compositionally biased region" description="Basic and acidic residues" evidence="4">
    <location>
        <begin position="56"/>
        <end position="80"/>
    </location>
</feature>
<keyword evidence="3" id="KW-0808">Transferase</keyword>
<reference evidence="5" key="1">
    <citation type="submission" date="2021-06" db="EMBL/GenBank/DDBJ databases">
        <authorList>
            <person name="Hodson N. C."/>
            <person name="Mongue J. A."/>
            <person name="Jaron S. K."/>
        </authorList>
    </citation>
    <scope>NUCLEOTIDE SEQUENCE</scope>
</reference>
<dbReference type="OrthoDB" id="5835829at2759"/>
<evidence type="ECO:0000313" key="6">
    <source>
        <dbReference type="Proteomes" id="UP000708208"/>
    </source>
</evidence>
<dbReference type="InterPro" id="IPR050271">
    <property type="entry name" value="UDP-glycosyltransferase"/>
</dbReference>
<evidence type="ECO:0000256" key="1">
    <source>
        <dbReference type="ARBA" id="ARBA00009995"/>
    </source>
</evidence>
<dbReference type="PROSITE" id="PS00375">
    <property type="entry name" value="UDPGT"/>
    <property type="match status" value="1"/>
</dbReference>
<comment type="caution">
    <text evidence="5">The sequence shown here is derived from an EMBL/GenBank/DDBJ whole genome shotgun (WGS) entry which is preliminary data.</text>
</comment>
<feature type="region of interest" description="Disordered" evidence="4">
    <location>
        <begin position="56"/>
        <end position="91"/>
    </location>
</feature>
<accession>A0A8J2KTR0</accession>
<keyword evidence="2" id="KW-0328">Glycosyltransferase</keyword>
<organism evidence="5 6">
    <name type="scientific">Allacma fusca</name>
    <dbReference type="NCBI Taxonomy" id="39272"/>
    <lineage>
        <taxon>Eukaryota</taxon>
        <taxon>Metazoa</taxon>
        <taxon>Ecdysozoa</taxon>
        <taxon>Arthropoda</taxon>
        <taxon>Hexapoda</taxon>
        <taxon>Collembola</taxon>
        <taxon>Symphypleona</taxon>
        <taxon>Sminthuridae</taxon>
        <taxon>Allacma</taxon>
    </lineage>
</organism>
<dbReference type="PANTHER" id="PTHR48043">
    <property type="entry name" value="EG:EG0003.4 PROTEIN-RELATED"/>
    <property type="match status" value="1"/>
</dbReference>
<dbReference type="EMBL" id="CAJVCH010224624">
    <property type="protein sequence ID" value="CAG7732085.1"/>
    <property type="molecule type" value="Genomic_DNA"/>
</dbReference>
<evidence type="ECO:0000256" key="4">
    <source>
        <dbReference type="SAM" id="MobiDB-lite"/>
    </source>
</evidence>
<dbReference type="AlphaFoldDB" id="A0A8J2KTR0"/>
<sequence>MKLLHGVGLAVYCFFLVGSVAAKDFGLTILIIVITTIVVLYKKCFAARRKSKVERTEDNAVKKKEPGGKEGDARVDKKGSEGTISGITPRKPVMKQKQEEVEELTWDIVEEHLVIVTLADDPLERLKKEALEQLIDQLDDLLDECWIQGQSYVIMGTKLVDNRVTIVCENAETANFIREKVGTMKWTSPDFPTPRDFKGWEPRHVPSGQTITYAVSIKSKVQLDWEDFKSRLQKLNQVLELNTEQWIWWNKDKLEKEGWTSTGESKFLEIGVDKESARILERCGGTLFYKSVPLQFKEFLDKNRIEVTQEGTEVELEAQDFNNSNSVFCSLITESTPDKILFLLPIAAKSHKNVFEPLINALADKGHKVTVASPIPPTKPYPNVREIIPVTFEVLFQQFPDPFELRRKNKISAMLSISKMLQGCDKAYLSKDLRELQHDHFDLVFLSGYGNDCFLGLVHLIGAPFIMLTTVPVPSLVARNVGDRFPASFVPSPIFSFSDEMDFWERMLNLFVDIAGQGFMLWSSPIMESIYRDNLGETLPGVEEIKGNVSMIFSNSFFALNYPRPLLPDIIEVGGMHCRPAKPLPKDLNYHISGAEHGFIYFSMGSILKTDQMPEEMRKTFLEVFSRMKQLVIWKWNSGHMDNLPSNVKLSKWLPQQDILGHPNIKLFISHGGLLSTQEAAYHGVPVLGIPMFGDQDLNVKQAATHGYAVMLEILDLTEELLEDRLNTILNDPRFTLKAKHLSSIIKDQPQTPLDRAQDILGHSNIKLLIIHGGLLSIQEAAYHGVPMYACNADVWGS</sequence>
<dbReference type="CDD" id="cd03784">
    <property type="entry name" value="GT1_Gtf-like"/>
    <property type="match status" value="1"/>
</dbReference>
<evidence type="ECO:0000256" key="3">
    <source>
        <dbReference type="ARBA" id="ARBA00022679"/>
    </source>
</evidence>
<evidence type="ECO:0000256" key="2">
    <source>
        <dbReference type="ARBA" id="ARBA00022676"/>
    </source>
</evidence>
<evidence type="ECO:0000313" key="5">
    <source>
        <dbReference type="EMBL" id="CAG7732085.1"/>
    </source>
</evidence>
<name>A0A8J2KTR0_9HEXA</name>
<protein>
    <recommendedName>
        <fullName evidence="7">UDP-glycosyltransferase</fullName>
    </recommendedName>
</protein>
<evidence type="ECO:0008006" key="7">
    <source>
        <dbReference type="Google" id="ProtNLM"/>
    </source>
</evidence>
<dbReference type="FunFam" id="3.40.50.2000:FF:000050">
    <property type="entry name" value="UDP-glucuronosyltransferase"/>
    <property type="match status" value="1"/>
</dbReference>
<keyword evidence="6" id="KW-1185">Reference proteome</keyword>
<dbReference type="PANTHER" id="PTHR48043:SF159">
    <property type="entry name" value="EG:EG0003.4 PROTEIN-RELATED"/>
    <property type="match status" value="1"/>
</dbReference>